<gene>
    <name evidence="1" type="ORF">CAMGR0001_2046</name>
</gene>
<organism evidence="1 2">
    <name type="scientific">Campylobacter gracilis RM3268</name>
    <dbReference type="NCBI Taxonomy" id="553220"/>
    <lineage>
        <taxon>Bacteria</taxon>
        <taxon>Pseudomonadati</taxon>
        <taxon>Campylobacterota</taxon>
        <taxon>Epsilonproteobacteria</taxon>
        <taxon>Campylobacterales</taxon>
        <taxon>Campylobacteraceae</taxon>
        <taxon>Campylobacter</taxon>
    </lineage>
</organism>
<sequence>MKFKKSCLSDQAHLRLLASHAKSGALALFAAPMQKQRTLCRSKLIFAHSHPLLNRS</sequence>
<protein>
    <submittedName>
        <fullName evidence="1">Uncharacterized protein</fullName>
    </submittedName>
</protein>
<name>C8PLN6_9BACT</name>
<proteinExistence type="predicted"/>
<dbReference type="Proteomes" id="UP000005709">
    <property type="component" value="Unassembled WGS sequence"/>
</dbReference>
<reference evidence="1 2" key="1">
    <citation type="submission" date="2009-07" db="EMBL/GenBank/DDBJ databases">
        <authorList>
            <person name="Madupu R."/>
            <person name="Sebastian Y."/>
            <person name="Durkin A.S."/>
            <person name="Torralba M."/>
            <person name="Methe B."/>
            <person name="Sutton G.G."/>
            <person name="Strausberg R.L."/>
            <person name="Nelson K.E."/>
        </authorList>
    </citation>
    <scope>NUCLEOTIDE SEQUENCE [LARGE SCALE GENOMIC DNA]</scope>
    <source>
        <strain evidence="1 2">RM3268</strain>
    </source>
</reference>
<dbReference type="EMBL" id="ACYG01000032">
    <property type="protein sequence ID" value="EEV16348.1"/>
    <property type="molecule type" value="Genomic_DNA"/>
</dbReference>
<comment type="caution">
    <text evidence="1">The sequence shown here is derived from an EMBL/GenBank/DDBJ whole genome shotgun (WGS) entry which is preliminary data.</text>
</comment>
<dbReference type="AlphaFoldDB" id="C8PLN6"/>
<evidence type="ECO:0000313" key="2">
    <source>
        <dbReference type="Proteomes" id="UP000005709"/>
    </source>
</evidence>
<evidence type="ECO:0000313" key="1">
    <source>
        <dbReference type="EMBL" id="EEV16348.1"/>
    </source>
</evidence>
<keyword evidence="2" id="KW-1185">Reference proteome</keyword>
<accession>C8PLN6</accession>